<feature type="non-terminal residue" evidence="2">
    <location>
        <position position="1"/>
    </location>
</feature>
<accession>A0AAQ3N029</accession>
<protein>
    <submittedName>
        <fullName evidence="2">Uncharacterized protein</fullName>
    </submittedName>
</protein>
<keyword evidence="3" id="KW-1185">Reference proteome</keyword>
<feature type="compositionally biased region" description="Basic and acidic residues" evidence="1">
    <location>
        <begin position="74"/>
        <end position="86"/>
    </location>
</feature>
<organism evidence="2 3">
    <name type="scientific">Vigna mungo</name>
    <name type="common">Black gram</name>
    <name type="synonym">Phaseolus mungo</name>
    <dbReference type="NCBI Taxonomy" id="3915"/>
    <lineage>
        <taxon>Eukaryota</taxon>
        <taxon>Viridiplantae</taxon>
        <taxon>Streptophyta</taxon>
        <taxon>Embryophyta</taxon>
        <taxon>Tracheophyta</taxon>
        <taxon>Spermatophyta</taxon>
        <taxon>Magnoliopsida</taxon>
        <taxon>eudicotyledons</taxon>
        <taxon>Gunneridae</taxon>
        <taxon>Pentapetalae</taxon>
        <taxon>rosids</taxon>
        <taxon>fabids</taxon>
        <taxon>Fabales</taxon>
        <taxon>Fabaceae</taxon>
        <taxon>Papilionoideae</taxon>
        <taxon>50 kb inversion clade</taxon>
        <taxon>NPAAA clade</taxon>
        <taxon>indigoferoid/millettioid clade</taxon>
        <taxon>Phaseoleae</taxon>
        <taxon>Vigna</taxon>
    </lineage>
</organism>
<feature type="compositionally biased region" description="Low complexity" evidence="1">
    <location>
        <begin position="55"/>
        <end position="66"/>
    </location>
</feature>
<dbReference type="Proteomes" id="UP001374535">
    <property type="component" value="Chromosome 8"/>
</dbReference>
<dbReference type="EMBL" id="CP144693">
    <property type="protein sequence ID" value="WVZ00252.1"/>
    <property type="molecule type" value="Genomic_DNA"/>
</dbReference>
<feature type="region of interest" description="Disordered" evidence="1">
    <location>
        <begin position="1"/>
        <end position="104"/>
    </location>
</feature>
<reference evidence="2 3" key="1">
    <citation type="journal article" date="2023" name="Life. Sci Alliance">
        <title>Evolutionary insights into 3D genome organization and epigenetic landscape of Vigna mungo.</title>
        <authorList>
            <person name="Junaid A."/>
            <person name="Singh B."/>
            <person name="Bhatia S."/>
        </authorList>
    </citation>
    <scope>NUCLEOTIDE SEQUENCE [LARGE SCALE GENOMIC DNA]</scope>
    <source>
        <strain evidence="2">Urdbean</strain>
    </source>
</reference>
<name>A0AAQ3N029_VIGMU</name>
<gene>
    <name evidence="2" type="ORF">V8G54_026321</name>
</gene>
<feature type="compositionally biased region" description="Low complexity" evidence="1">
    <location>
        <begin position="28"/>
        <end position="42"/>
    </location>
</feature>
<feature type="non-terminal residue" evidence="2">
    <location>
        <position position="104"/>
    </location>
</feature>
<evidence type="ECO:0000313" key="3">
    <source>
        <dbReference type="Proteomes" id="UP001374535"/>
    </source>
</evidence>
<evidence type="ECO:0000313" key="2">
    <source>
        <dbReference type="EMBL" id="WVZ00252.1"/>
    </source>
</evidence>
<proteinExistence type="predicted"/>
<evidence type="ECO:0000256" key="1">
    <source>
        <dbReference type="SAM" id="MobiDB-lite"/>
    </source>
</evidence>
<dbReference type="AlphaFoldDB" id="A0AAQ3N029"/>
<sequence>PKPPSPTPVTHHSEHHSQTNLYHHLRPSRQQQSRTTQPETTPAAPNQPAHSFRGSPSITESETTPTFEVLPPPRTREPNLVEKMEPDTPTPCENVDLDTSLMEV</sequence>